<dbReference type="Proteomes" id="UP000054558">
    <property type="component" value="Unassembled WGS sequence"/>
</dbReference>
<dbReference type="OMA" id="VIFNYQS"/>
<accession>A0A1Y1ICB8</accession>
<dbReference type="AlphaFoldDB" id="A0A1Y1ICB8"/>
<feature type="region of interest" description="Disordered" evidence="1">
    <location>
        <begin position="345"/>
        <end position="373"/>
    </location>
</feature>
<keyword evidence="3" id="KW-1185">Reference proteome</keyword>
<evidence type="ECO:0000256" key="1">
    <source>
        <dbReference type="SAM" id="MobiDB-lite"/>
    </source>
</evidence>
<reference evidence="2 3" key="1">
    <citation type="journal article" date="2014" name="Nat. Commun.">
        <title>Klebsormidium flaccidum genome reveals primary factors for plant terrestrial adaptation.</title>
        <authorList>
            <person name="Hori K."/>
            <person name="Maruyama F."/>
            <person name="Fujisawa T."/>
            <person name="Togashi T."/>
            <person name="Yamamoto N."/>
            <person name="Seo M."/>
            <person name="Sato S."/>
            <person name="Yamada T."/>
            <person name="Mori H."/>
            <person name="Tajima N."/>
            <person name="Moriyama T."/>
            <person name="Ikeuchi M."/>
            <person name="Watanabe M."/>
            <person name="Wada H."/>
            <person name="Kobayashi K."/>
            <person name="Saito M."/>
            <person name="Masuda T."/>
            <person name="Sasaki-Sekimoto Y."/>
            <person name="Mashiguchi K."/>
            <person name="Awai K."/>
            <person name="Shimojima M."/>
            <person name="Masuda S."/>
            <person name="Iwai M."/>
            <person name="Nobusawa T."/>
            <person name="Narise T."/>
            <person name="Kondo S."/>
            <person name="Saito H."/>
            <person name="Sato R."/>
            <person name="Murakawa M."/>
            <person name="Ihara Y."/>
            <person name="Oshima-Yamada Y."/>
            <person name="Ohtaka K."/>
            <person name="Satoh M."/>
            <person name="Sonobe K."/>
            <person name="Ishii M."/>
            <person name="Ohtani R."/>
            <person name="Kanamori-Sato M."/>
            <person name="Honoki R."/>
            <person name="Miyazaki D."/>
            <person name="Mochizuki H."/>
            <person name="Umetsu J."/>
            <person name="Higashi K."/>
            <person name="Shibata D."/>
            <person name="Kamiya Y."/>
            <person name="Sato N."/>
            <person name="Nakamura Y."/>
            <person name="Tabata S."/>
            <person name="Ida S."/>
            <person name="Kurokawa K."/>
            <person name="Ohta H."/>
        </authorList>
    </citation>
    <scope>NUCLEOTIDE SEQUENCE [LARGE SCALE GENOMIC DNA]</scope>
    <source>
        <strain evidence="2 3">NIES-2285</strain>
    </source>
</reference>
<evidence type="ECO:0000313" key="3">
    <source>
        <dbReference type="Proteomes" id="UP000054558"/>
    </source>
</evidence>
<proteinExistence type="predicted"/>
<dbReference type="EMBL" id="DF237388">
    <property type="protein sequence ID" value="GAQ88560.1"/>
    <property type="molecule type" value="Genomic_DNA"/>
</dbReference>
<protein>
    <submittedName>
        <fullName evidence="2">Uncharacterized protein</fullName>
    </submittedName>
</protein>
<evidence type="ECO:0000313" key="2">
    <source>
        <dbReference type="EMBL" id="GAQ88560.1"/>
    </source>
</evidence>
<gene>
    <name evidence="2" type="ORF">KFL_004390080</name>
</gene>
<name>A0A1Y1ICB8_KLENI</name>
<organism evidence="2 3">
    <name type="scientific">Klebsormidium nitens</name>
    <name type="common">Green alga</name>
    <name type="synonym">Ulothrix nitens</name>
    <dbReference type="NCBI Taxonomy" id="105231"/>
    <lineage>
        <taxon>Eukaryota</taxon>
        <taxon>Viridiplantae</taxon>
        <taxon>Streptophyta</taxon>
        <taxon>Klebsormidiophyceae</taxon>
        <taxon>Klebsormidiales</taxon>
        <taxon>Klebsormidiaceae</taxon>
        <taxon>Klebsormidium</taxon>
    </lineage>
</organism>
<dbReference type="OrthoDB" id="73111at2759"/>
<sequence length="373" mass="40884">MGCSCCLSWGRRQNPRMDASLVQTIASLDMNTSNMSLAQSYGLAIQTDSWEDTARTKNSCWGPNIADLTLHVAGSRLPMIRKPNFADVTADVPMSFFSVTTGNEKPAGALKRVSFKDYVTETLGLPNLILNRDDVLLASAHACVLPCGVGGETEFCPQLFSYQARPDDPAILVFVASSQETSAHVITGAADKLLFNRGGAAAMFLAKRLSQERRERGVSEAGAMTDDELDRNAILLFQIPLKQRSEATGFVRPYIPIATGSRRRASPLAGLEFATLRASEKTYGPFRGLARFKLERNARFPIRVTFQMYTVTDDPVLKESQIKSLADKIEKVYVRGKETGSLVTNTTNRATEPRPLGSVMGAEQMPSFNLRAE</sequence>